<feature type="compositionally biased region" description="Acidic residues" evidence="2">
    <location>
        <begin position="240"/>
        <end position="266"/>
    </location>
</feature>
<proteinExistence type="predicted"/>
<feature type="coiled-coil region" evidence="1">
    <location>
        <begin position="79"/>
        <end position="113"/>
    </location>
</feature>
<feature type="region of interest" description="Disordered" evidence="2">
    <location>
        <begin position="230"/>
        <end position="293"/>
    </location>
</feature>
<evidence type="ECO:0000256" key="1">
    <source>
        <dbReference type="SAM" id="Coils"/>
    </source>
</evidence>
<comment type="caution">
    <text evidence="3">The sequence shown here is derived from an EMBL/GenBank/DDBJ whole genome shotgun (WGS) entry which is preliminary data.</text>
</comment>
<dbReference type="EMBL" id="NAJQ01000134">
    <property type="protein sequence ID" value="TKA77560.1"/>
    <property type="molecule type" value="Genomic_DNA"/>
</dbReference>
<protein>
    <submittedName>
        <fullName evidence="3">Uncharacterized protein</fullName>
    </submittedName>
</protein>
<keyword evidence="1" id="KW-0175">Coiled coil</keyword>
<accession>A0A4U0XK82</accession>
<evidence type="ECO:0000313" key="4">
    <source>
        <dbReference type="Proteomes" id="UP000309340"/>
    </source>
</evidence>
<name>A0A4U0XK82_9PEZI</name>
<sequence>MANSKTISLALPTSARRSTNTGDAFRLSALEKLRHRLARREHGTKQLATGLRLGYKLKAHEAKRSRLRAARGGLYSIPAVEHEENERRAQGKLADLERENARLRERDIETRAHLLRLRTGNKHLCSRLRALRDKYEVSKEEASRLTHVCQYLMLKLAEAVAWNGLQYCHGRPPGEYPVTSSGLSATLSWDGGELDWEKLETWLARIEDDVRGLCGEPGVERLEELARGLRERQYGMASPADEEDEEDEEEEEDDDDSGDDHEELVDERDNIHGVDDADDGERDTDDDELEAVC</sequence>
<keyword evidence="4" id="KW-1185">Reference proteome</keyword>
<dbReference type="AlphaFoldDB" id="A0A4U0XK82"/>
<organism evidence="3 4">
    <name type="scientific">Friedmanniomyces simplex</name>
    <dbReference type="NCBI Taxonomy" id="329884"/>
    <lineage>
        <taxon>Eukaryota</taxon>
        <taxon>Fungi</taxon>
        <taxon>Dikarya</taxon>
        <taxon>Ascomycota</taxon>
        <taxon>Pezizomycotina</taxon>
        <taxon>Dothideomycetes</taxon>
        <taxon>Dothideomycetidae</taxon>
        <taxon>Mycosphaerellales</taxon>
        <taxon>Teratosphaeriaceae</taxon>
        <taxon>Friedmanniomyces</taxon>
    </lineage>
</organism>
<gene>
    <name evidence="3" type="ORF">B0A55_06639</name>
</gene>
<dbReference type="Proteomes" id="UP000309340">
    <property type="component" value="Unassembled WGS sequence"/>
</dbReference>
<reference evidence="3 4" key="1">
    <citation type="submission" date="2017-03" db="EMBL/GenBank/DDBJ databases">
        <title>Genomes of endolithic fungi from Antarctica.</title>
        <authorList>
            <person name="Coleine C."/>
            <person name="Masonjones S."/>
            <person name="Stajich J.E."/>
        </authorList>
    </citation>
    <scope>NUCLEOTIDE SEQUENCE [LARGE SCALE GENOMIC DNA]</scope>
    <source>
        <strain evidence="3 4">CCFEE 5184</strain>
    </source>
</reference>
<feature type="compositionally biased region" description="Acidic residues" evidence="2">
    <location>
        <begin position="276"/>
        <end position="293"/>
    </location>
</feature>
<evidence type="ECO:0000256" key="2">
    <source>
        <dbReference type="SAM" id="MobiDB-lite"/>
    </source>
</evidence>
<evidence type="ECO:0000313" key="3">
    <source>
        <dbReference type="EMBL" id="TKA77560.1"/>
    </source>
</evidence>